<sequence>MSGVARGMSKIFLGSAGRNALVAAEPFHPVSGFTLRRFSGGTKGPLAGAATVIGAGSPLEIGDMNGEIPGKCIEEHIIGELAGSD</sequence>
<dbReference type="AlphaFoldDB" id="A0A0A9ANZ3"/>
<reference evidence="1" key="2">
    <citation type="journal article" date="2015" name="Data Brief">
        <title>Shoot transcriptome of the giant reed, Arundo donax.</title>
        <authorList>
            <person name="Barrero R.A."/>
            <person name="Guerrero F.D."/>
            <person name="Moolhuijzen P."/>
            <person name="Goolsby J.A."/>
            <person name="Tidwell J."/>
            <person name="Bellgard S.E."/>
            <person name="Bellgard M.I."/>
        </authorList>
    </citation>
    <scope>NUCLEOTIDE SEQUENCE</scope>
    <source>
        <tissue evidence="1">Shoot tissue taken approximately 20 cm above the soil surface</tissue>
    </source>
</reference>
<organism evidence="1">
    <name type="scientific">Arundo donax</name>
    <name type="common">Giant reed</name>
    <name type="synonym">Donax arundinaceus</name>
    <dbReference type="NCBI Taxonomy" id="35708"/>
    <lineage>
        <taxon>Eukaryota</taxon>
        <taxon>Viridiplantae</taxon>
        <taxon>Streptophyta</taxon>
        <taxon>Embryophyta</taxon>
        <taxon>Tracheophyta</taxon>
        <taxon>Spermatophyta</taxon>
        <taxon>Magnoliopsida</taxon>
        <taxon>Liliopsida</taxon>
        <taxon>Poales</taxon>
        <taxon>Poaceae</taxon>
        <taxon>PACMAD clade</taxon>
        <taxon>Arundinoideae</taxon>
        <taxon>Arundineae</taxon>
        <taxon>Arundo</taxon>
    </lineage>
</organism>
<protein>
    <submittedName>
        <fullName evidence="1">Uncharacterized protein</fullName>
    </submittedName>
</protein>
<accession>A0A0A9ANZ3</accession>
<dbReference type="EMBL" id="GBRH01245024">
    <property type="protein sequence ID" value="JAD52871.1"/>
    <property type="molecule type" value="Transcribed_RNA"/>
</dbReference>
<reference evidence="1" key="1">
    <citation type="submission" date="2014-09" db="EMBL/GenBank/DDBJ databases">
        <authorList>
            <person name="Magalhaes I.L.F."/>
            <person name="Oliveira U."/>
            <person name="Santos F.R."/>
            <person name="Vidigal T.H.D.A."/>
            <person name="Brescovit A.D."/>
            <person name="Santos A.J."/>
        </authorList>
    </citation>
    <scope>NUCLEOTIDE SEQUENCE</scope>
    <source>
        <tissue evidence="1">Shoot tissue taken approximately 20 cm above the soil surface</tissue>
    </source>
</reference>
<name>A0A0A9ANZ3_ARUDO</name>
<evidence type="ECO:0000313" key="1">
    <source>
        <dbReference type="EMBL" id="JAD52871.1"/>
    </source>
</evidence>
<proteinExistence type="predicted"/>